<dbReference type="EMBL" id="JAPWTJ010001187">
    <property type="protein sequence ID" value="KAJ8973358.1"/>
    <property type="molecule type" value="Genomic_DNA"/>
</dbReference>
<keyword evidence="3" id="KW-0325">Glycoprotein</keyword>
<dbReference type="InterPro" id="IPR034016">
    <property type="entry name" value="M1_APN-typ"/>
</dbReference>
<reference evidence="15" key="1">
    <citation type="journal article" date="2023" name="Insect Mol. Biol.">
        <title>Genome sequencing provides insights into the evolution of gene families encoding plant cell wall-degrading enzymes in longhorned beetles.</title>
        <authorList>
            <person name="Shin N.R."/>
            <person name="Okamura Y."/>
            <person name="Kirsch R."/>
            <person name="Pauchet Y."/>
        </authorList>
    </citation>
    <scope>NUCLEOTIDE SEQUENCE</scope>
    <source>
        <strain evidence="15">MMC_N1</strain>
    </source>
</reference>
<evidence type="ECO:0000256" key="9">
    <source>
        <dbReference type="ARBA" id="ARBA00023288"/>
    </source>
</evidence>
<comment type="subcellular location">
    <subcellularLocation>
        <location evidence="1">Cell membrane</location>
        <topology evidence="1">Lipid-anchor</topology>
        <topology evidence="1">GPI-anchor</topology>
    </subcellularLocation>
</comment>
<feature type="domain" description="Peptidase M1 membrane alanine aminopeptidase" evidence="12">
    <location>
        <begin position="255"/>
        <end position="482"/>
    </location>
</feature>
<keyword evidence="7 10" id="KW-0862">Zinc</keyword>
<feature type="domain" description="ERAP1-like C-terminal" evidence="13">
    <location>
        <begin position="559"/>
        <end position="650"/>
    </location>
</feature>
<feature type="domain" description="ERAP1-like C-terminal" evidence="13">
    <location>
        <begin position="691"/>
        <end position="892"/>
    </location>
</feature>
<dbReference type="SUPFAM" id="SSF63737">
    <property type="entry name" value="Leukotriene A4 hydrolase N-terminal domain"/>
    <property type="match status" value="1"/>
</dbReference>
<dbReference type="EC" id="3.4.11.-" evidence="10"/>
<keyword evidence="8 10" id="KW-0482">Metalloprotease</keyword>
<dbReference type="Pfam" id="PF11838">
    <property type="entry name" value="ERAP1_C"/>
    <property type="match status" value="2"/>
</dbReference>
<dbReference type="Gene3D" id="2.60.40.1910">
    <property type="match status" value="1"/>
</dbReference>
<feature type="domain" description="Aminopeptidase N-like N-terminal" evidence="14">
    <location>
        <begin position="32"/>
        <end position="220"/>
    </location>
</feature>
<gene>
    <name evidence="15" type="ORF">NQ317_001402</name>
</gene>
<evidence type="ECO:0000256" key="6">
    <source>
        <dbReference type="ARBA" id="ARBA00022801"/>
    </source>
</evidence>
<dbReference type="Pfam" id="PF01433">
    <property type="entry name" value="Peptidase_M1"/>
    <property type="match status" value="1"/>
</dbReference>
<evidence type="ECO:0000256" key="8">
    <source>
        <dbReference type="ARBA" id="ARBA00023049"/>
    </source>
</evidence>
<keyword evidence="10" id="KW-0812">Transmembrane</keyword>
<dbReference type="InterPro" id="IPR045357">
    <property type="entry name" value="Aminopeptidase_N-like_N"/>
</dbReference>
<evidence type="ECO:0000256" key="3">
    <source>
        <dbReference type="ARBA" id="ARBA00022622"/>
    </source>
</evidence>
<dbReference type="InterPro" id="IPR042097">
    <property type="entry name" value="Aminopeptidase_N-like_N_sf"/>
</dbReference>
<dbReference type="CDD" id="cd09601">
    <property type="entry name" value="M1_APN-Q_like"/>
    <property type="match status" value="1"/>
</dbReference>
<evidence type="ECO:0000256" key="7">
    <source>
        <dbReference type="ARBA" id="ARBA00022833"/>
    </source>
</evidence>
<keyword evidence="10" id="KW-1133">Transmembrane helix</keyword>
<evidence type="ECO:0000313" key="16">
    <source>
        <dbReference type="Proteomes" id="UP001162164"/>
    </source>
</evidence>
<protein>
    <recommendedName>
        <fullName evidence="10">Aminopeptidase</fullName>
        <ecNumber evidence="10">3.4.11.-</ecNumber>
    </recommendedName>
</protein>
<keyword evidence="16" id="KW-1185">Reference proteome</keyword>
<dbReference type="Gene3D" id="1.10.390.10">
    <property type="entry name" value="Neutral Protease Domain 2"/>
    <property type="match status" value="1"/>
</dbReference>
<evidence type="ECO:0000259" key="13">
    <source>
        <dbReference type="Pfam" id="PF11838"/>
    </source>
</evidence>
<keyword evidence="10" id="KW-0031">Aminopeptidase</keyword>
<comment type="cofactor">
    <cofactor evidence="10">
        <name>Zn(2+)</name>
        <dbReference type="ChEBI" id="CHEBI:29105"/>
    </cofactor>
    <text evidence="10">Binds 1 zinc ion per subunit.</text>
</comment>
<dbReference type="Pfam" id="PF17900">
    <property type="entry name" value="Peptidase_M1_N"/>
    <property type="match status" value="1"/>
</dbReference>
<accession>A0ABQ9J6L4</accession>
<evidence type="ECO:0000256" key="10">
    <source>
        <dbReference type="RuleBase" id="RU364040"/>
    </source>
</evidence>
<evidence type="ECO:0000256" key="5">
    <source>
        <dbReference type="ARBA" id="ARBA00022723"/>
    </source>
</evidence>
<dbReference type="InterPro" id="IPR024571">
    <property type="entry name" value="ERAP1-like_C_dom"/>
</dbReference>
<feature type="chain" id="PRO_5046143439" description="Aminopeptidase" evidence="11">
    <location>
        <begin position="22"/>
        <end position="956"/>
    </location>
</feature>
<keyword evidence="3" id="KW-0336">GPI-anchor</keyword>
<sequence>MDSHQLLPLLVLLTIVSCVQMQEYRLPTNVRPSHYRLHLNLTEPTFTNASNAFHGMVIITLSSTELTNTVSLHAHHEFISINLVTLSNTDINETQYSINNDTDILTINLPGQLAAGVSYNLIIDFTGQLSTTEMTGFYKSNYVDALGDTVYLATTQFQPTSARRAFPCFDEPFFKATFDVYLTYPLGLNALSNSPGWVYTSDNVSETTQFNTTAVMSTYLLAFVISNFTCTEGQSIDQVPYRICSREETSDTRQWALDIGPSLLESLNSLTQFNYNVSKEKLDQVAIPDFAAGAMENWGLVTYREMYLLWDPEQSSNSFKQLIANIISHEFAHFWFGNLVTCNWWSETFLNEGFANYYQYHTTHEALPSWELDKQYVVAVLQPILINDGLINAFPLQNNASTPTEVLAMFGQISYSKGGSIFRMVEHFMTTAQFQAGLRNYLALYQYQTVLPEDLWSTLNAVINNQTTQLPATDLGVVMENWVKIPGYPILTVSLSGGHVMISQERFLLAGSDNTSKWYVPISYTTSEDANKFQSTVPNIWLTPDSDLHFDLPINNASWLILNNQQIGYYRVSYSDSLWNSIRDALQTENFDGIIDLNRAQIVDDLFNLARANKIAYSRVFDIISFVSNDTSYYTWVPTINGFNFLLNRIGLNSTLGEAIALDEATGDNKDAHLRDYVRFYQLKLSPFTAVHIQSLMENFYDSVSLIVHDEDDQIYTLSQVLALTTACRLGHQRCIAAVEVLFFIYRNSGLRPNKNLRSIVYCNGLRHSNDQGDWEFLWGEYLNTSLASEQSTILSALGCSRDQELLERLLTLSVTENSGIRSQDALSVFSSVLTGNPGGVDVAFKFLRENHQLIVERYLSMNALPNLINNVANAFTTEEQIEELEEFIENGGLPEEYLPAANSALAAARANQAWLEQFENDLHYFYFAPASGAFSVKASLGLAVLLAVMCRLFVN</sequence>
<evidence type="ECO:0000259" key="12">
    <source>
        <dbReference type="Pfam" id="PF01433"/>
    </source>
</evidence>
<feature type="transmembrane region" description="Helical" evidence="10">
    <location>
        <begin position="935"/>
        <end position="955"/>
    </location>
</feature>
<dbReference type="Gene3D" id="1.25.50.20">
    <property type="match status" value="1"/>
</dbReference>
<evidence type="ECO:0000256" key="4">
    <source>
        <dbReference type="ARBA" id="ARBA00022670"/>
    </source>
</evidence>
<keyword evidence="9" id="KW-0449">Lipoprotein</keyword>
<name>A0ABQ9J6L4_9CUCU</name>
<comment type="similarity">
    <text evidence="2 10">Belongs to the peptidase M1 family.</text>
</comment>
<dbReference type="PANTHER" id="PTHR11533:SF301">
    <property type="entry name" value="AMINOPEPTIDASE"/>
    <property type="match status" value="1"/>
</dbReference>
<keyword evidence="6 10" id="KW-0378">Hydrolase</keyword>
<dbReference type="SUPFAM" id="SSF55486">
    <property type="entry name" value="Metalloproteases ('zincins'), catalytic domain"/>
    <property type="match status" value="1"/>
</dbReference>
<evidence type="ECO:0000256" key="1">
    <source>
        <dbReference type="ARBA" id="ARBA00004609"/>
    </source>
</evidence>
<dbReference type="Gene3D" id="2.60.40.1730">
    <property type="entry name" value="tricorn interacting facor f3 domain"/>
    <property type="match status" value="1"/>
</dbReference>
<dbReference type="InterPro" id="IPR050344">
    <property type="entry name" value="Peptidase_M1_aminopeptidases"/>
</dbReference>
<dbReference type="InterPro" id="IPR027268">
    <property type="entry name" value="Peptidase_M4/M1_CTD_sf"/>
</dbReference>
<comment type="caution">
    <text evidence="15">The sequence shown here is derived from an EMBL/GenBank/DDBJ whole genome shotgun (WGS) entry which is preliminary data.</text>
</comment>
<dbReference type="InterPro" id="IPR014782">
    <property type="entry name" value="Peptidase_M1_dom"/>
</dbReference>
<dbReference type="PANTHER" id="PTHR11533">
    <property type="entry name" value="PROTEASE M1 ZINC METALLOPROTEASE"/>
    <property type="match status" value="1"/>
</dbReference>
<keyword evidence="5 10" id="KW-0479">Metal-binding</keyword>
<keyword evidence="4 10" id="KW-0645">Protease</keyword>
<keyword evidence="10" id="KW-0472">Membrane</keyword>
<organism evidence="15 16">
    <name type="scientific">Molorchus minor</name>
    <dbReference type="NCBI Taxonomy" id="1323400"/>
    <lineage>
        <taxon>Eukaryota</taxon>
        <taxon>Metazoa</taxon>
        <taxon>Ecdysozoa</taxon>
        <taxon>Arthropoda</taxon>
        <taxon>Hexapoda</taxon>
        <taxon>Insecta</taxon>
        <taxon>Pterygota</taxon>
        <taxon>Neoptera</taxon>
        <taxon>Endopterygota</taxon>
        <taxon>Coleoptera</taxon>
        <taxon>Polyphaga</taxon>
        <taxon>Cucujiformia</taxon>
        <taxon>Chrysomeloidea</taxon>
        <taxon>Cerambycidae</taxon>
        <taxon>Lamiinae</taxon>
        <taxon>Monochamini</taxon>
        <taxon>Molorchus</taxon>
    </lineage>
</organism>
<evidence type="ECO:0000256" key="11">
    <source>
        <dbReference type="SAM" id="SignalP"/>
    </source>
</evidence>
<feature type="signal peptide" evidence="11">
    <location>
        <begin position="1"/>
        <end position="21"/>
    </location>
</feature>
<keyword evidence="11" id="KW-0732">Signal</keyword>
<evidence type="ECO:0000259" key="14">
    <source>
        <dbReference type="Pfam" id="PF17900"/>
    </source>
</evidence>
<dbReference type="PRINTS" id="PR00756">
    <property type="entry name" value="ALADIPTASE"/>
</dbReference>
<dbReference type="InterPro" id="IPR001930">
    <property type="entry name" value="Peptidase_M1"/>
</dbReference>
<dbReference type="Proteomes" id="UP001162164">
    <property type="component" value="Unassembled WGS sequence"/>
</dbReference>
<evidence type="ECO:0000313" key="15">
    <source>
        <dbReference type="EMBL" id="KAJ8973358.1"/>
    </source>
</evidence>
<evidence type="ECO:0000256" key="2">
    <source>
        <dbReference type="ARBA" id="ARBA00010136"/>
    </source>
</evidence>
<proteinExistence type="inferred from homology"/>